<keyword evidence="1" id="KW-1185">Reference proteome</keyword>
<gene>
    <name evidence="2" type="primary">Pipox</name>
</gene>
<organism evidence="1 2">
    <name type="scientific">Castor canadensis</name>
    <name type="common">American beaver</name>
    <dbReference type="NCBI Taxonomy" id="51338"/>
    <lineage>
        <taxon>Eukaryota</taxon>
        <taxon>Metazoa</taxon>
        <taxon>Chordata</taxon>
        <taxon>Craniata</taxon>
        <taxon>Vertebrata</taxon>
        <taxon>Euteleostomi</taxon>
        <taxon>Mammalia</taxon>
        <taxon>Eutheria</taxon>
        <taxon>Euarchontoglires</taxon>
        <taxon>Glires</taxon>
        <taxon>Rodentia</taxon>
        <taxon>Castorimorpha</taxon>
        <taxon>Castoridae</taxon>
        <taxon>Castor</taxon>
    </lineage>
</organism>
<sequence length="423" mass="47556">MAAQKDLWDAIVIGAGIQGCFTAYHLAKHRKRVLLLEQFFLPHSRGSSHGQSRIIRKAYPEDFYTKMMDECYRIWAQVEHETGTQLHSSQLLPSHGLQEESTRPWGGIANDFFQHWIKISRPTELLLLGLKENIELKTIQATLSRQGIEHQCLSSEELKQCFPNIRFTRGEVGLLDKTGGILYADKTLRALQDAICQLGGTVCDGQKVVAIRPGLPVLVKTTSRSYQAKSLIITAGPWTNMLLSSLGIELPLQVLRINVCYWREKVPGSYSASQAFPCFIGLDQAPHHIYGLPAGEYPGLVKVCYHHGNNVDPEERDCPTVSSDIQDIQILCCFIRDHFPDLRPEPDITECCMYTNTPDKHFILDRHPKYDNIVIGAGFSGHGFKLAPVVGKILCELSMKLTPSYDLEPFRISRFSGRGKAHL</sequence>
<dbReference type="Proteomes" id="UP001732720">
    <property type="component" value="Chromosome 11"/>
</dbReference>
<accession>A0AC58KCD8</accession>
<reference evidence="2" key="1">
    <citation type="submission" date="2025-08" db="UniProtKB">
        <authorList>
            <consortium name="RefSeq"/>
        </authorList>
    </citation>
    <scope>IDENTIFICATION</scope>
</reference>
<evidence type="ECO:0000313" key="1">
    <source>
        <dbReference type="Proteomes" id="UP001732720"/>
    </source>
</evidence>
<name>A0AC58KCD8_CASCN</name>
<dbReference type="RefSeq" id="XP_073902598.1">
    <property type="nucleotide sequence ID" value="XM_074046497.1"/>
</dbReference>
<protein>
    <submittedName>
        <fullName evidence="2">Peroxisomal sarcosine oxidase isoform X1</fullName>
    </submittedName>
</protein>
<proteinExistence type="predicted"/>
<evidence type="ECO:0000313" key="2">
    <source>
        <dbReference type="RefSeq" id="XP_073902598.1"/>
    </source>
</evidence>